<dbReference type="EMBL" id="CAUYUJ010016547">
    <property type="protein sequence ID" value="CAK0866536.1"/>
    <property type="molecule type" value="Genomic_DNA"/>
</dbReference>
<reference evidence="1" key="1">
    <citation type="submission" date="2023-10" db="EMBL/GenBank/DDBJ databases">
        <authorList>
            <person name="Chen Y."/>
            <person name="Shah S."/>
            <person name="Dougan E. K."/>
            <person name="Thang M."/>
            <person name="Chan C."/>
        </authorList>
    </citation>
    <scope>NUCLEOTIDE SEQUENCE [LARGE SCALE GENOMIC DNA]</scope>
</reference>
<dbReference type="Gene3D" id="3.40.190.10">
    <property type="entry name" value="Periplasmic binding protein-like II"/>
    <property type="match status" value="1"/>
</dbReference>
<evidence type="ECO:0000313" key="1">
    <source>
        <dbReference type="EMBL" id="CAK0866536.1"/>
    </source>
</evidence>
<proteinExistence type="predicted"/>
<dbReference type="Proteomes" id="UP001189429">
    <property type="component" value="Unassembled WGS sequence"/>
</dbReference>
<keyword evidence="2" id="KW-1185">Reference proteome</keyword>
<organism evidence="1 2">
    <name type="scientific">Prorocentrum cordatum</name>
    <dbReference type="NCBI Taxonomy" id="2364126"/>
    <lineage>
        <taxon>Eukaryota</taxon>
        <taxon>Sar</taxon>
        <taxon>Alveolata</taxon>
        <taxon>Dinophyceae</taxon>
        <taxon>Prorocentrales</taxon>
        <taxon>Prorocentraceae</taxon>
        <taxon>Prorocentrum</taxon>
    </lineage>
</organism>
<evidence type="ECO:0000313" key="2">
    <source>
        <dbReference type="Proteomes" id="UP001189429"/>
    </source>
</evidence>
<name>A0ABN9V1E8_9DINO</name>
<accession>A0ABN9V1E8</accession>
<dbReference type="SUPFAM" id="SSF53850">
    <property type="entry name" value="Periplasmic binding protein-like II"/>
    <property type="match status" value="1"/>
</dbReference>
<sequence>MPRGWKTSEAQLLDDGYTYECLESGNRVTQIMVAIDGLAVAVKKDGAAHTCINTTRGLTLAQLRWIFSDWSDAELENDGVSTASCVPNMDDNAVKEWSDLDARCEETPINPYGAGDQSATRFLRGDGPGRLRGDRVFLGLRRRRLA</sequence>
<gene>
    <name evidence="1" type="ORF">PCOR1329_LOCUS53694</name>
</gene>
<protein>
    <submittedName>
        <fullName evidence="1">Uncharacterized protein</fullName>
    </submittedName>
</protein>
<comment type="caution">
    <text evidence="1">The sequence shown here is derived from an EMBL/GenBank/DDBJ whole genome shotgun (WGS) entry which is preliminary data.</text>
</comment>